<accession>A0A2S0VRJ2</accession>
<sequence length="79" mass="9043">MEKEEDSYLKFDSSRILLAGQISDGSYVDLSLCYGKRIKVFAKLKIVNTDEKYLLIDLEQILEVDSEGFISGECFKRTP</sequence>
<dbReference type="KEGG" id="cate:C2869_10515"/>
<dbReference type="AlphaFoldDB" id="A0A2S0VRJ2"/>
<dbReference type="Proteomes" id="UP000244441">
    <property type="component" value="Chromosome"/>
</dbReference>
<dbReference type="RefSeq" id="WP_108602893.1">
    <property type="nucleotide sequence ID" value="NZ_CP026604.1"/>
</dbReference>
<name>A0A2S0VRJ2_9ALTE</name>
<protein>
    <submittedName>
        <fullName evidence="1">Uncharacterized protein</fullName>
    </submittedName>
</protein>
<reference evidence="1 2" key="1">
    <citation type="submission" date="2018-01" db="EMBL/GenBank/DDBJ databases">
        <title>Genome sequence of a Cantenovulum-like bacteria.</title>
        <authorList>
            <person name="Tan W.R."/>
            <person name="Lau N.-S."/>
            <person name="Go F."/>
            <person name="Amirul A.-A.A."/>
        </authorList>
    </citation>
    <scope>NUCLEOTIDE SEQUENCE [LARGE SCALE GENOMIC DNA]</scope>
    <source>
        <strain evidence="1 2">CCB-QB4</strain>
    </source>
</reference>
<organism evidence="1 2">
    <name type="scientific">Saccharobesus litoralis</name>
    <dbReference type="NCBI Taxonomy" id="2172099"/>
    <lineage>
        <taxon>Bacteria</taxon>
        <taxon>Pseudomonadati</taxon>
        <taxon>Pseudomonadota</taxon>
        <taxon>Gammaproteobacteria</taxon>
        <taxon>Alteromonadales</taxon>
        <taxon>Alteromonadaceae</taxon>
        <taxon>Saccharobesus</taxon>
    </lineage>
</organism>
<dbReference type="EMBL" id="CP026604">
    <property type="protein sequence ID" value="AWB66837.1"/>
    <property type="molecule type" value="Genomic_DNA"/>
</dbReference>
<evidence type="ECO:0000313" key="1">
    <source>
        <dbReference type="EMBL" id="AWB66837.1"/>
    </source>
</evidence>
<evidence type="ECO:0000313" key="2">
    <source>
        <dbReference type="Proteomes" id="UP000244441"/>
    </source>
</evidence>
<proteinExistence type="predicted"/>
<keyword evidence="2" id="KW-1185">Reference proteome</keyword>
<gene>
    <name evidence="1" type="ORF">C2869_10515</name>
</gene>